<evidence type="ECO:0000256" key="1">
    <source>
        <dbReference type="ARBA" id="ARBA00023015"/>
    </source>
</evidence>
<keyword evidence="2 5" id="KW-0238">DNA-binding</keyword>
<sequence length="349" mass="37808">MTTRGRRDGRVTIAEVAALAGVSPGAVSMVFNGTGRISEATKARVREAARTLNWRPNAAATALRTSRTRTIGLVLSSSGPLPEIGAGNVEFISGIESILSPRRYGLLLNFQLAHQDETEFYRTLTEQQRMDGVILTNSVIEDTRFALLRELGLPAVLVGTPWREGEVDFIDADPPGAGIPEAVEHLVALGHRRIAYLSGPERFVLPRIRRQAFTETLTAHGIEPRAILELPYSPQAAAEATRALVKEDDRPTAFIYGTDHMAIAGIRTLQSMGMSVPRDASVIGHEGLSIGEWIDPQLTTVQRYGWQRGRAAAAKLLEVLGEEIGEDVPLERPALLIRASTGPAPAEDA</sequence>
<dbReference type="PANTHER" id="PTHR30146">
    <property type="entry name" value="LACI-RELATED TRANSCRIPTIONAL REPRESSOR"/>
    <property type="match status" value="1"/>
</dbReference>
<keyword evidence="1" id="KW-0805">Transcription regulation</keyword>
<dbReference type="PROSITE" id="PS50932">
    <property type="entry name" value="HTH_LACI_2"/>
    <property type="match status" value="1"/>
</dbReference>
<comment type="caution">
    <text evidence="5">The sequence shown here is derived from an EMBL/GenBank/DDBJ whole genome shotgun (WGS) entry which is preliminary data.</text>
</comment>
<dbReference type="SUPFAM" id="SSF53822">
    <property type="entry name" value="Periplasmic binding protein-like I"/>
    <property type="match status" value="1"/>
</dbReference>
<feature type="domain" description="HTH lacI-type" evidence="4">
    <location>
        <begin position="11"/>
        <end position="65"/>
    </location>
</feature>
<dbReference type="RefSeq" id="WP_184282673.1">
    <property type="nucleotide sequence ID" value="NZ_BAAAPG010000001.1"/>
</dbReference>
<dbReference type="GO" id="GO:0003700">
    <property type="term" value="F:DNA-binding transcription factor activity"/>
    <property type="evidence" value="ECO:0007669"/>
    <property type="project" value="TreeGrafter"/>
</dbReference>
<dbReference type="PANTHER" id="PTHR30146:SF155">
    <property type="entry name" value="ALANINE RACEMASE"/>
    <property type="match status" value="1"/>
</dbReference>
<reference evidence="5 6" key="1">
    <citation type="submission" date="2020-08" db="EMBL/GenBank/DDBJ databases">
        <title>Sequencing the genomes of 1000 actinobacteria strains.</title>
        <authorList>
            <person name="Klenk H.-P."/>
        </authorList>
    </citation>
    <scope>NUCLEOTIDE SEQUENCE [LARGE SCALE GENOMIC DNA]</scope>
    <source>
        <strain evidence="5 6">DSM 24823</strain>
    </source>
</reference>
<protein>
    <submittedName>
        <fullName evidence="5">DNA-binding LacI/PurR family transcriptional regulator</fullName>
    </submittedName>
</protein>
<evidence type="ECO:0000313" key="5">
    <source>
        <dbReference type="EMBL" id="MBB5742993.1"/>
    </source>
</evidence>
<dbReference type="SUPFAM" id="SSF47413">
    <property type="entry name" value="lambda repressor-like DNA-binding domains"/>
    <property type="match status" value="1"/>
</dbReference>
<dbReference type="InterPro" id="IPR046335">
    <property type="entry name" value="LacI/GalR-like_sensor"/>
</dbReference>
<dbReference type="InterPro" id="IPR000843">
    <property type="entry name" value="HTH_LacI"/>
</dbReference>
<dbReference type="CDD" id="cd01392">
    <property type="entry name" value="HTH_LacI"/>
    <property type="match status" value="1"/>
</dbReference>
<dbReference type="InterPro" id="IPR028082">
    <property type="entry name" value="Peripla_BP_I"/>
</dbReference>
<dbReference type="CDD" id="cd06267">
    <property type="entry name" value="PBP1_LacI_sugar_binding-like"/>
    <property type="match status" value="1"/>
</dbReference>
<dbReference type="Gene3D" id="1.10.260.40">
    <property type="entry name" value="lambda repressor-like DNA-binding domains"/>
    <property type="match status" value="1"/>
</dbReference>
<dbReference type="Pfam" id="PF00356">
    <property type="entry name" value="LacI"/>
    <property type="match status" value="1"/>
</dbReference>
<dbReference type="GO" id="GO:0000976">
    <property type="term" value="F:transcription cis-regulatory region binding"/>
    <property type="evidence" value="ECO:0007669"/>
    <property type="project" value="TreeGrafter"/>
</dbReference>
<keyword evidence="6" id="KW-1185">Reference proteome</keyword>
<dbReference type="InterPro" id="IPR010982">
    <property type="entry name" value="Lambda_DNA-bd_dom_sf"/>
</dbReference>
<evidence type="ECO:0000256" key="3">
    <source>
        <dbReference type="ARBA" id="ARBA00023163"/>
    </source>
</evidence>
<dbReference type="Gene3D" id="3.40.50.2300">
    <property type="match status" value="2"/>
</dbReference>
<dbReference type="Proteomes" id="UP000517712">
    <property type="component" value="Unassembled WGS sequence"/>
</dbReference>
<dbReference type="EMBL" id="JACHMU010000001">
    <property type="protein sequence ID" value="MBB5742993.1"/>
    <property type="molecule type" value="Genomic_DNA"/>
</dbReference>
<evidence type="ECO:0000256" key="2">
    <source>
        <dbReference type="ARBA" id="ARBA00023125"/>
    </source>
</evidence>
<proteinExistence type="predicted"/>
<accession>A0A7W9FD06</accession>
<evidence type="ECO:0000313" key="6">
    <source>
        <dbReference type="Proteomes" id="UP000517712"/>
    </source>
</evidence>
<gene>
    <name evidence="5" type="ORF">HD600_001490</name>
</gene>
<dbReference type="SMART" id="SM00354">
    <property type="entry name" value="HTH_LACI"/>
    <property type="match status" value="1"/>
</dbReference>
<dbReference type="Pfam" id="PF13377">
    <property type="entry name" value="Peripla_BP_3"/>
    <property type="match status" value="1"/>
</dbReference>
<dbReference type="AlphaFoldDB" id="A0A7W9FD06"/>
<name>A0A7W9FD06_9MICO</name>
<keyword evidence="3" id="KW-0804">Transcription</keyword>
<evidence type="ECO:0000259" key="4">
    <source>
        <dbReference type="PROSITE" id="PS50932"/>
    </source>
</evidence>
<organism evidence="5 6">
    <name type="scientific">Microbacterium ginsengiterrae</name>
    <dbReference type="NCBI Taxonomy" id="546115"/>
    <lineage>
        <taxon>Bacteria</taxon>
        <taxon>Bacillati</taxon>
        <taxon>Actinomycetota</taxon>
        <taxon>Actinomycetes</taxon>
        <taxon>Micrococcales</taxon>
        <taxon>Microbacteriaceae</taxon>
        <taxon>Microbacterium</taxon>
    </lineage>
</organism>